<dbReference type="EMBL" id="JAAEDL010000041">
    <property type="protein sequence ID" value="MBR0683798.1"/>
    <property type="molecule type" value="Genomic_DNA"/>
</dbReference>
<reference evidence="2" key="2">
    <citation type="journal article" date="2021" name="Syst. Appl. Microbiol.">
        <title>Roseomonas hellenica sp. nov., isolated from roots of wild-growing Alkanna tinctoria.</title>
        <authorList>
            <person name="Rat A."/>
            <person name="Naranjo H.D."/>
            <person name="Lebbe L."/>
            <person name="Cnockaert M."/>
            <person name="Krigas N."/>
            <person name="Grigoriadou K."/>
            <person name="Maloupa E."/>
            <person name="Willems A."/>
        </authorList>
    </citation>
    <scope>NUCLEOTIDE SEQUENCE</scope>
    <source>
        <strain evidence="2">LMG 31228</strain>
    </source>
</reference>
<dbReference type="RefSeq" id="WP_211849361.1">
    <property type="nucleotide sequence ID" value="NZ_JAAEDL010000041.1"/>
</dbReference>
<accession>A0A9X9XJB2</accession>
<dbReference type="Proteomes" id="UP001138709">
    <property type="component" value="Unassembled WGS sequence"/>
</dbReference>
<keyword evidence="3" id="KW-1185">Reference proteome</keyword>
<evidence type="ECO:0008006" key="4">
    <source>
        <dbReference type="Google" id="ProtNLM"/>
    </source>
</evidence>
<feature type="region of interest" description="Disordered" evidence="1">
    <location>
        <begin position="172"/>
        <end position="199"/>
    </location>
</feature>
<sequence length="199" mass="21530">MRHTLAAALIVALPVAVEAQDRPSLEPTRDVMVTYRVETGGISVEMTTIWSASARLGRMNLPGAAGYVVADHANNRAFMVMEPAREVMDIPLERAGGFARHLEAARFTRGATVRVAGTDCTNWRYEMPVQTGEVCFTADGALLRSRAIMGGVETRMEATRVAYGPQDAAQFRRPEGYQTRQTPAVPQAVAPGGRPGTAR</sequence>
<gene>
    <name evidence="2" type="ORF">GXW74_25195</name>
</gene>
<dbReference type="AlphaFoldDB" id="A0A9X9XJB2"/>
<comment type="caution">
    <text evidence="2">The sequence shown here is derived from an EMBL/GenBank/DDBJ whole genome shotgun (WGS) entry which is preliminary data.</text>
</comment>
<proteinExistence type="predicted"/>
<evidence type="ECO:0000313" key="3">
    <source>
        <dbReference type="Proteomes" id="UP001138709"/>
    </source>
</evidence>
<reference evidence="2" key="1">
    <citation type="submission" date="2020-01" db="EMBL/GenBank/DDBJ databases">
        <authorList>
            <person name="Rat A."/>
        </authorList>
    </citation>
    <scope>NUCLEOTIDE SEQUENCE</scope>
    <source>
        <strain evidence="2">LMG 31228</strain>
    </source>
</reference>
<evidence type="ECO:0000313" key="2">
    <source>
        <dbReference type="EMBL" id="MBR0683798.1"/>
    </source>
</evidence>
<evidence type="ECO:0000256" key="1">
    <source>
        <dbReference type="SAM" id="MobiDB-lite"/>
    </source>
</evidence>
<organism evidence="2 3">
    <name type="scientific">Neoroseomonas eburnea</name>
    <dbReference type="NCBI Taxonomy" id="1346889"/>
    <lineage>
        <taxon>Bacteria</taxon>
        <taxon>Pseudomonadati</taxon>
        <taxon>Pseudomonadota</taxon>
        <taxon>Alphaproteobacteria</taxon>
        <taxon>Acetobacterales</taxon>
        <taxon>Acetobacteraceae</taxon>
        <taxon>Neoroseomonas</taxon>
    </lineage>
</organism>
<protein>
    <recommendedName>
        <fullName evidence="4">DUF4412 domain-containing protein</fullName>
    </recommendedName>
</protein>
<name>A0A9X9XJB2_9PROT</name>